<dbReference type="InterPro" id="IPR017946">
    <property type="entry name" value="PLC-like_Pdiesterase_TIM-brl"/>
</dbReference>
<proteinExistence type="predicted"/>
<evidence type="ECO:0000313" key="4">
    <source>
        <dbReference type="Proteomes" id="UP000070433"/>
    </source>
</evidence>
<dbReference type="EMBL" id="CP010951">
    <property type="protein sequence ID" value="AMO22707.1"/>
    <property type="molecule type" value="Genomic_DNA"/>
</dbReference>
<feature type="signal peptide" evidence="1">
    <location>
        <begin position="1"/>
        <end position="30"/>
    </location>
</feature>
<dbReference type="AlphaFoldDB" id="A0A127JRX8"/>
<dbReference type="RefSeq" id="WP_227820488.1">
    <property type="nucleotide sequence ID" value="NZ_CP010951.1"/>
</dbReference>
<organism evidence="3 4">
    <name type="scientific">Ramlibacter tataouinensis</name>
    <dbReference type="NCBI Taxonomy" id="94132"/>
    <lineage>
        <taxon>Bacteria</taxon>
        <taxon>Pseudomonadati</taxon>
        <taxon>Pseudomonadota</taxon>
        <taxon>Betaproteobacteria</taxon>
        <taxon>Burkholderiales</taxon>
        <taxon>Comamonadaceae</taxon>
        <taxon>Ramlibacter</taxon>
    </lineage>
</organism>
<feature type="domain" description="GP-PDE" evidence="2">
    <location>
        <begin position="38"/>
        <end position="329"/>
    </location>
</feature>
<accession>A0A127JRX8</accession>
<keyword evidence="4" id="KW-1185">Reference proteome</keyword>
<dbReference type="PROSITE" id="PS51257">
    <property type="entry name" value="PROKAR_LIPOPROTEIN"/>
    <property type="match status" value="1"/>
</dbReference>
<dbReference type="PANTHER" id="PTHR46211:SF14">
    <property type="entry name" value="GLYCEROPHOSPHODIESTER PHOSPHODIESTERASE"/>
    <property type="match status" value="1"/>
</dbReference>
<dbReference type="PROSITE" id="PS51704">
    <property type="entry name" value="GP_PDE"/>
    <property type="match status" value="1"/>
</dbReference>
<evidence type="ECO:0000259" key="2">
    <source>
        <dbReference type="PROSITE" id="PS51704"/>
    </source>
</evidence>
<keyword evidence="1" id="KW-0732">Signal</keyword>
<reference evidence="3 4" key="1">
    <citation type="journal article" date="2014" name="Int. J. Syst. Evol. Microbiol.">
        <title>Ramlibacter solisilvae sp. nov., isolated from forest soil, and emended description of the genus Ramlibacter.</title>
        <authorList>
            <person name="Lee H.J."/>
            <person name="Lee S.H."/>
            <person name="Lee S.S."/>
            <person name="Lee J.S."/>
            <person name="Kim Y."/>
            <person name="Kim S.C."/>
            <person name="Jeon C.O."/>
        </authorList>
    </citation>
    <scope>NUCLEOTIDE SEQUENCE [LARGE SCALE GENOMIC DNA]</scope>
    <source>
        <strain evidence="3 4">5-10</strain>
    </source>
</reference>
<dbReference type="PANTHER" id="PTHR46211">
    <property type="entry name" value="GLYCEROPHOSPHORYL DIESTER PHOSPHODIESTERASE"/>
    <property type="match status" value="1"/>
</dbReference>
<dbReference type="PATRIC" id="fig|94132.3.peg.1474"/>
<dbReference type="GO" id="GO:0008081">
    <property type="term" value="F:phosphoric diester hydrolase activity"/>
    <property type="evidence" value="ECO:0007669"/>
    <property type="project" value="InterPro"/>
</dbReference>
<feature type="chain" id="PRO_5007449476" evidence="1">
    <location>
        <begin position="31"/>
        <end position="348"/>
    </location>
</feature>
<dbReference type="CDD" id="cd08567">
    <property type="entry name" value="GDPD_SpGDE_like"/>
    <property type="match status" value="1"/>
</dbReference>
<gene>
    <name evidence="3" type="ORF">UC35_07215</name>
</gene>
<sequence>MGKFIEKARQATMLVCAAALLAGCAVPQHAKPADPPPFDLQGHRGARWSYPENSLPGFAYALGVGVSTLELDIAITRDRVLFISHDSRLNADITRDADGKFLAHQGAAFVSLNAADLAKYDVGRIKPSSNYAKTFSEQQPIDGTRIPRFAELAALVKSAGNEEVRFAIETKITPQAPADTVGPEEFARLVIAAIRQAGLARRSSILSFDWRTLQVVQKEAPEIPTVYLTMQQSRSIDNIMVDNPAGSPWTAGFQHKDFGSVPKMIKAAGGHTWSCFWRDLTPEQVKEAQALGLKVLAWTVNDAAQMNRMMDMGVNGIVTDRPELLRAEMQRRGLALPRPTPVALPKDL</sequence>
<dbReference type="Pfam" id="PF03009">
    <property type="entry name" value="GDPD"/>
    <property type="match status" value="1"/>
</dbReference>
<evidence type="ECO:0000256" key="1">
    <source>
        <dbReference type="SAM" id="SignalP"/>
    </source>
</evidence>
<name>A0A127JRX8_9BURK</name>
<dbReference type="Proteomes" id="UP000070433">
    <property type="component" value="Chromosome"/>
</dbReference>
<protein>
    <submittedName>
        <fullName evidence="3">Glycerophosphodiester phosphodiesterase</fullName>
    </submittedName>
</protein>
<dbReference type="SUPFAM" id="SSF51695">
    <property type="entry name" value="PLC-like phosphodiesterases"/>
    <property type="match status" value="1"/>
</dbReference>
<dbReference type="GO" id="GO:0006629">
    <property type="term" value="P:lipid metabolic process"/>
    <property type="evidence" value="ECO:0007669"/>
    <property type="project" value="InterPro"/>
</dbReference>
<evidence type="ECO:0000313" key="3">
    <source>
        <dbReference type="EMBL" id="AMO22707.1"/>
    </source>
</evidence>
<dbReference type="Gene3D" id="3.20.20.190">
    <property type="entry name" value="Phosphatidylinositol (PI) phosphodiesterase"/>
    <property type="match status" value="1"/>
</dbReference>
<dbReference type="InterPro" id="IPR030395">
    <property type="entry name" value="GP_PDE_dom"/>
</dbReference>